<dbReference type="GO" id="GO:0070402">
    <property type="term" value="F:NADPH binding"/>
    <property type="evidence" value="ECO:0007669"/>
    <property type="project" value="TreeGrafter"/>
</dbReference>
<dbReference type="SMR" id="A9WLL0"/>
<dbReference type="Pfam" id="PF08240">
    <property type="entry name" value="ADH_N"/>
    <property type="match status" value="1"/>
</dbReference>
<gene>
    <name evidence="4" type="ordered locus">RSal33209_0621</name>
</gene>
<dbReference type="InterPro" id="IPR002364">
    <property type="entry name" value="Quin_OxRdtase/zeta-crystal_CS"/>
</dbReference>
<dbReference type="PROSITE" id="PS01162">
    <property type="entry name" value="QOR_ZETA_CRYSTAL"/>
    <property type="match status" value="1"/>
</dbReference>
<dbReference type="AlphaFoldDB" id="A9WLL0"/>
<dbReference type="GO" id="GO:0016651">
    <property type="term" value="F:oxidoreductase activity, acting on NAD(P)H"/>
    <property type="evidence" value="ECO:0007669"/>
    <property type="project" value="TreeGrafter"/>
</dbReference>
<dbReference type="Gene3D" id="3.90.180.10">
    <property type="entry name" value="Medium-chain alcohol dehydrogenases, catalytic domain"/>
    <property type="match status" value="1"/>
</dbReference>
<evidence type="ECO:0000256" key="1">
    <source>
        <dbReference type="ARBA" id="ARBA00022857"/>
    </source>
</evidence>
<dbReference type="InterPro" id="IPR014189">
    <property type="entry name" value="Quinone_OxRdtase_PIG3"/>
</dbReference>
<dbReference type="EMBL" id="CP000910">
    <property type="protein sequence ID" value="ABY22368.1"/>
    <property type="molecule type" value="Genomic_DNA"/>
</dbReference>
<dbReference type="NCBIfam" id="TIGR02824">
    <property type="entry name" value="quinone_pig3"/>
    <property type="match status" value="1"/>
</dbReference>
<dbReference type="InterPro" id="IPR013154">
    <property type="entry name" value="ADH-like_N"/>
</dbReference>
<keyword evidence="2" id="KW-0560">Oxidoreductase</keyword>
<keyword evidence="5" id="KW-1185">Reference proteome</keyword>
<dbReference type="STRING" id="288705.RSal33209_0621"/>
<dbReference type="SUPFAM" id="SSF51735">
    <property type="entry name" value="NAD(P)-binding Rossmann-fold domains"/>
    <property type="match status" value="1"/>
</dbReference>
<sequence length="335" mass="34716">MVGLSKKLFSDDEWSIMKAITLSQFGGPEVLELSEVPDPVAAEGEVLIDVVAVGLNRADVQQCRGFYPPPDGASEYLGLEVSGRIAQSGHGFTRGQEVVGLLAGGGYAEQIAVPAGQVIPVPDGVELVDAAGLPEVAATVYSNVVMAAGLSAGETLLVHGGAGGIGAMAIQLGKAWGARVIATAGSAEKCATVLALGADEAINYREQDFVEVAHQYRGANVILDVMGGSYLSRNMDALALNGRLVIIGLQDGATAELNLGALMGKRASVIGTTLRARPVAEKSAIMSRVQAEVWPLVARGVVKPNSDTTFPLAQASEAHEYFDSGKHQGKILLTI</sequence>
<dbReference type="SUPFAM" id="SSF50129">
    <property type="entry name" value="GroES-like"/>
    <property type="match status" value="1"/>
</dbReference>
<dbReference type="InterPro" id="IPR036291">
    <property type="entry name" value="NAD(P)-bd_dom_sf"/>
</dbReference>
<dbReference type="PANTHER" id="PTHR48106:SF8">
    <property type="entry name" value="OS02G0805600 PROTEIN"/>
    <property type="match status" value="1"/>
</dbReference>
<keyword evidence="1" id="KW-0521">NADP</keyword>
<accession>A9WLL0</accession>
<dbReference type="GO" id="GO:0008270">
    <property type="term" value="F:zinc ion binding"/>
    <property type="evidence" value="ECO:0007669"/>
    <property type="project" value="InterPro"/>
</dbReference>
<dbReference type="PANTHER" id="PTHR48106">
    <property type="entry name" value="QUINONE OXIDOREDUCTASE PIG3-RELATED"/>
    <property type="match status" value="1"/>
</dbReference>
<proteinExistence type="predicted"/>
<evidence type="ECO:0000313" key="5">
    <source>
        <dbReference type="Proteomes" id="UP000002007"/>
    </source>
</evidence>
<dbReference type="CDD" id="cd05276">
    <property type="entry name" value="p53_inducible_oxidoreductase"/>
    <property type="match status" value="1"/>
</dbReference>
<dbReference type="Pfam" id="PF00107">
    <property type="entry name" value="ADH_zinc_N"/>
    <property type="match status" value="1"/>
</dbReference>
<dbReference type="HOGENOM" id="CLU_026673_3_4_11"/>
<feature type="domain" description="Enoyl reductase (ER)" evidence="3">
    <location>
        <begin position="26"/>
        <end position="333"/>
    </location>
</feature>
<dbReference type="InterPro" id="IPR020843">
    <property type="entry name" value="ER"/>
</dbReference>
<dbReference type="Gene3D" id="3.40.50.720">
    <property type="entry name" value="NAD(P)-binding Rossmann-like Domain"/>
    <property type="match status" value="1"/>
</dbReference>
<evidence type="ECO:0000259" key="3">
    <source>
        <dbReference type="SMART" id="SM00829"/>
    </source>
</evidence>
<organism evidence="4 5">
    <name type="scientific">Renibacterium salmoninarum (strain ATCC 33209 / DSM 20767 / JCM 11484 / NBRC 15589 / NCIMB 2235)</name>
    <dbReference type="NCBI Taxonomy" id="288705"/>
    <lineage>
        <taxon>Bacteria</taxon>
        <taxon>Bacillati</taxon>
        <taxon>Actinomycetota</taxon>
        <taxon>Actinomycetes</taxon>
        <taxon>Micrococcales</taxon>
        <taxon>Micrococcaceae</taxon>
        <taxon>Renibacterium</taxon>
    </lineage>
</organism>
<dbReference type="eggNOG" id="COG0604">
    <property type="taxonomic scope" value="Bacteria"/>
</dbReference>
<dbReference type="Proteomes" id="UP000002007">
    <property type="component" value="Chromosome"/>
</dbReference>
<name>A9WLL0_RENSM</name>
<dbReference type="KEGG" id="rsa:RSal33209_0621"/>
<dbReference type="InterPro" id="IPR013149">
    <property type="entry name" value="ADH-like_C"/>
</dbReference>
<protein>
    <submittedName>
        <fullName evidence="4">Putative quinone oxidoreductase</fullName>
    </submittedName>
</protein>
<dbReference type="SMART" id="SM00829">
    <property type="entry name" value="PKS_ER"/>
    <property type="match status" value="1"/>
</dbReference>
<dbReference type="InterPro" id="IPR011032">
    <property type="entry name" value="GroES-like_sf"/>
</dbReference>
<evidence type="ECO:0000256" key="2">
    <source>
        <dbReference type="ARBA" id="ARBA00023002"/>
    </source>
</evidence>
<evidence type="ECO:0000313" key="4">
    <source>
        <dbReference type="EMBL" id="ABY22368.1"/>
    </source>
</evidence>
<reference evidence="5" key="1">
    <citation type="journal article" date="2008" name="J. Bacteriol.">
        <title>Genome sequence of the fish pathogen Renibacterium salmoninarum suggests reductive evolution away from an environmental Arthrobacter ancestor.</title>
        <authorList>
            <person name="Wiens G.D."/>
            <person name="Rockey D.D."/>
            <person name="Wu Z."/>
            <person name="Chang J."/>
            <person name="Levy R."/>
            <person name="Crane S."/>
            <person name="Chen D.S."/>
            <person name="Capri G.R."/>
            <person name="Burnett J.R."/>
            <person name="Sudheesh P.S."/>
            <person name="Schipma M.J."/>
            <person name="Burd H."/>
            <person name="Bhattacharyya A."/>
            <person name="Rhodes L.D."/>
            <person name="Kaul R."/>
            <person name="Strom M.S."/>
        </authorList>
    </citation>
    <scope>NUCLEOTIDE SEQUENCE [LARGE SCALE GENOMIC DNA]</scope>
    <source>
        <strain evidence="5">ATCC 33209 / DSM 20767 / JCM 11484 / NBRC 15589 / NCIMB 2235</strain>
    </source>
</reference>